<comment type="similarity">
    <text evidence="3">Belongs to the RNase Z family.</text>
</comment>
<feature type="region of interest" description="Disordered" evidence="11">
    <location>
        <begin position="176"/>
        <end position="216"/>
    </location>
</feature>
<dbReference type="EC" id="3.1.26.11" evidence="4"/>
<keyword evidence="9" id="KW-0378">Hydrolase</keyword>
<evidence type="ECO:0000256" key="7">
    <source>
        <dbReference type="ARBA" id="ARBA00022723"/>
    </source>
</evidence>
<dbReference type="SUPFAM" id="SSF56281">
    <property type="entry name" value="Metallo-hydrolase/oxidoreductase"/>
    <property type="match status" value="2"/>
</dbReference>
<evidence type="ECO:0000256" key="1">
    <source>
        <dbReference type="ARBA" id="ARBA00000402"/>
    </source>
</evidence>
<dbReference type="Proteomes" id="UP000239560">
    <property type="component" value="Unassembled WGS sequence"/>
</dbReference>
<evidence type="ECO:0000256" key="8">
    <source>
        <dbReference type="ARBA" id="ARBA00022759"/>
    </source>
</evidence>
<keyword evidence="10" id="KW-0862">Zinc</keyword>
<dbReference type="GO" id="GO:0005739">
    <property type="term" value="C:mitochondrion"/>
    <property type="evidence" value="ECO:0007669"/>
    <property type="project" value="TreeGrafter"/>
</dbReference>
<evidence type="ECO:0000256" key="4">
    <source>
        <dbReference type="ARBA" id="ARBA00012477"/>
    </source>
</evidence>
<dbReference type="InterPro" id="IPR036866">
    <property type="entry name" value="RibonucZ/Hydroxyglut_hydro"/>
</dbReference>
<dbReference type="Pfam" id="PF12706">
    <property type="entry name" value="Lactamase_B_2"/>
    <property type="match status" value="1"/>
</dbReference>
<gene>
    <name evidence="14" type="ORF">AAT19DRAFT_9446</name>
</gene>
<proteinExistence type="inferred from homology"/>
<organism evidence="14 15">
    <name type="scientific">Rhodotorula toruloides</name>
    <name type="common">Yeast</name>
    <name type="synonym">Rhodosporidium toruloides</name>
    <dbReference type="NCBI Taxonomy" id="5286"/>
    <lineage>
        <taxon>Eukaryota</taxon>
        <taxon>Fungi</taxon>
        <taxon>Dikarya</taxon>
        <taxon>Basidiomycota</taxon>
        <taxon>Pucciniomycotina</taxon>
        <taxon>Microbotryomycetes</taxon>
        <taxon>Sporidiobolales</taxon>
        <taxon>Sporidiobolaceae</taxon>
        <taxon>Rhodotorula</taxon>
    </lineage>
</organism>
<evidence type="ECO:0000256" key="11">
    <source>
        <dbReference type="SAM" id="MobiDB-lite"/>
    </source>
</evidence>
<dbReference type="InterPro" id="IPR047151">
    <property type="entry name" value="RNZ2-like"/>
</dbReference>
<evidence type="ECO:0000256" key="3">
    <source>
        <dbReference type="ARBA" id="ARBA00007823"/>
    </source>
</evidence>
<comment type="caution">
    <text evidence="14">The sequence shown here is derived from an EMBL/GenBank/DDBJ whole genome shotgun (WGS) entry which is preliminary data.</text>
</comment>
<keyword evidence="7" id="KW-0479">Metal-binding</keyword>
<dbReference type="InterPro" id="IPR001279">
    <property type="entry name" value="Metallo-B-lactamas"/>
</dbReference>
<dbReference type="Gene3D" id="3.60.15.10">
    <property type="entry name" value="Ribonuclease Z/Hydroxyacylglutathione hydrolase-like"/>
    <property type="match status" value="2"/>
</dbReference>
<dbReference type="CDD" id="cd07718">
    <property type="entry name" value="RNaseZ_ELAC1_ELAC2-C-term-like_MBL-fold"/>
    <property type="match status" value="1"/>
</dbReference>
<dbReference type="EMBL" id="LCTV02000010">
    <property type="protein sequence ID" value="PRQ72107.1"/>
    <property type="molecule type" value="Genomic_DNA"/>
</dbReference>
<dbReference type="GO" id="GO:0046872">
    <property type="term" value="F:metal ion binding"/>
    <property type="evidence" value="ECO:0007669"/>
    <property type="project" value="UniProtKB-KW"/>
</dbReference>
<evidence type="ECO:0000256" key="6">
    <source>
        <dbReference type="ARBA" id="ARBA00022722"/>
    </source>
</evidence>
<keyword evidence="6" id="KW-0540">Nuclease</keyword>
<accession>A0A2T0A267</accession>
<keyword evidence="8" id="KW-0255">Endonuclease</keyword>
<dbReference type="GO" id="GO:1990180">
    <property type="term" value="P:mitochondrial tRNA 3'-end processing"/>
    <property type="evidence" value="ECO:0007669"/>
    <property type="project" value="TreeGrafter"/>
</dbReference>
<dbReference type="InterPro" id="IPR027794">
    <property type="entry name" value="tRNase_Z_dom"/>
</dbReference>
<evidence type="ECO:0000259" key="13">
    <source>
        <dbReference type="Pfam" id="PF13691"/>
    </source>
</evidence>
<evidence type="ECO:0000313" key="15">
    <source>
        <dbReference type="Proteomes" id="UP000239560"/>
    </source>
</evidence>
<feature type="domain" description="tRNase Z endonuclease" evidence="13">
    <location>
        <begin position="14"/>
        <end position="67"/>
    </location>
</feature>
<evidence type="ECO:0000256" key="2">
    <source>
        <dbReference type="ARBA" id="ARBA00001947"/>
    </source>
</evidence>
<dbReference type="GO" id="GO:0042781">
    <property type="term" value="F:3'-tRNA processing endoribonuclease activity"/>
    <property type="evidence" value="ECO:0007669"/>
    <property type="project" value="UniProtKB-EC"/>
</dbReference>
<keyword evidence="5" id="KW-0819">tRNA processing</keyword>
<reference evidence="14 15" key="1">
    <citation type="journal article" date="2018" name="Elife">
        <title>Functional genomics of lipid metabolism in the oleaginous yeast Rhodosporidium toruloides.</title>
        <authorList>
            <person name="Coradetti S.T."/>
            <person name="Pinel D."/>
            <person name="Geiselman G."/>
            <person name="Ito M."/>
            <person name="Mondo S."/>
            <person name="Reilly M.C."/>
            <person name="Cheng Y.F."/>
            <person name="Bauer S."/>
            <person name="Grigoriev I."/>
            <person name="Gladden J.M."/>
            <person name="Simmons B.A."/>
            <person name="Brem R."/>
            <person name="Arkin A.P."/>
            <person name="Skerker J.M."/>
        </authorList>
    </citation>
    <scope>NUCLEOTIDE SEQUENCE [LARGE SCALE GENOMIC DNA]</scope>
    <source>
        <strain evidence="14 15">NBRC 0880</strain>
    </source>
</reference>
<evidence type="ECO:0000256" key="10">
    <source>
        <dbReference type="ARBA" id="ARBA00022833"/>
    </source>
</evidence>
<evidence type="ECO:0000313" key="14">
    <source>
        <dbReference type="EMBL" id="PRQ72107.1"/>
    </source>
</evidence>
<dbReference type="OrthoDB" id="527344at2759"/>
<evidence type="ECO:0000256" key="9">
    <source>
        <dbReference type="ARBA" id="ARBA00022801"/>
    </source>
</evidence>
<feature type="domain" description="Metallo-beta-lactamase" evidence="12">
    <location>
        <begin position="674"/>
        <end position="877"/>
    </location>
</feature>
<dbReference type="PANTHER" id="PTHR12553">
    <property type="entry name" value="ZINC PHOSPHODIESTERASE ELAC PROTEIN 2"/>
    <property type="match status" value="1"/>
</dbReference>
<comment type="cofactor">
    <cofactor evidence="2">
        <name>Zn(2+)</name>
        <dbReference type="ChEBI" id="CHEBI:29105"/>
    </cofactor>
</comment>
<protein>
    <recommendedName>
        <fullName evidence="4">ribonuclease Z</fullName>
        <ecNumber evidence="4">3.1.26.11</ecNumber>
    </recommendedName>
</protein>
<sequence length="954" mass="103139">MTQAAPSGTRYTISVLTTDTVDSAPSLLVTFDAQRYLFNTPEAVSRVALSNKVGLKKVGHVFLGDLAQSEGLPGLILSSVEGGNDKMVVHGPRGTDHFVASCRFFTRRDRLSLKVESVPPAVKDDTSSPSLPEPIHADANLVVYGFPLTPSAASPASAPTTNDSAVQTNGEDDAHASLKRRRSSLSVSPPPPAKSPRRTSPRRSPSPSFDTAAENFNPVRLQGANAVRWRNLVIRDMFRGTAFEPAPEPLPTTTPSGRHLPGPAYRQKPLPSLPRPFKPASTSYLVVGPKLRGKFQPEKAIALGVEPGRAFARLVAGQKVWARAKPVDESVLPPGKAETKKEKKARLQKAFEERSKLQDGEGDGRWVTPEECVGPSVDGAAFLVVNIPSPAYLLSLADLLRPGLLDRDNLGGSATLRGVFFFLGPDVLADPAFTSYVSALREAFPDIAMHVSSADFVKQGKNEVVYGPSALLNLRLRQVDEDMFRLPHYCFLTPDALASLPNLPSGLTPLVSNSHFSSALVPAEEGKTPFGNNFALRNFDFHVPSPQADAEAAQLKGLHKSEETLAKAAAAWEDFVAKAKEARSVVQAEEVERASRPVDSSTPASERNLVVTALGTGSAVPSKYRNVSGTLLHVTPTADGERTQYILFDGGEGTWGQIARRFGDGDSSRGEDSREDVLRNLQVIFLSHMHQDHHAGIPTILKQRAKASTSNSARIDLDPPPQSPLTIVGPASAIIYLREQDQLFDLGLEREGPIRFIDNYSIEPGRAPYEGSQAEAALDDLKTRLGLTVTAVPVKHRCRAWGAVVTHESGWRAVFSGDTMPCDALVDAGQGASLLVHEATIEDDMPEVAEAKGHSTFGQAIDVATRMRARHLLLTHFSARYPKLPPPSAFATDGEAHRPIVATAFDLMSLRLADFWKVERYREAMDALLSWDEAEDRDDADELSGKDLTANGGD</sequence>
<dbReference type="PANTHER" id="PTHR12553:SF49">
    <property type="entry name" value="ZINC PHOSPHODIESTERASE ELAC PROTEIN 2"/>
    <property type="match status" value="1"/>
</dbReference>
<feature type="region of interest" description="Disordered" evidence="11">
    <location>
        <begin position="934"/>
        <end position="954"/>
    </location>
</feature>
<dbReference type="Pfam" id="PF13691">
    <property type="entry name" value="Lactamase_B_4"/>
    <property type="match status" value="1"/>
</dbReference>
<evidence type="ECO:0000256" key="5">
    <source>
        <dbReference type="ARBA" id="ARBA00022694"/>
    </source>
</evidence>
<name>A0A2T0A267_RHOTO</name>
<evidence type="ECO:0000259" key="12">
    <source>
        <dbReference type="Pfam" id="PF12706"/>
    </source>
</evidence>
<dbReference type="AlphaFoldDB" id="A0A2T0A267"/>
<comment type="catalytic activity">
    <reaction evidence="1">
        <text>Endonucleolytic cleavage of RNA, removing extra 3' nucleotides from tRNA precursor, generating 3' termini of tRNAs. A 3'-hydroxy group is left at the tRNA terminus and a 5'-phosphoryl group is left at the trailer molecule.</text>
        <dbReference type="EC" id="3.1.26.11"/>
    </reaction>
</comment>